<dbReference type="Proteomes" id="UP001595973">
    <property type="component" value="Unassembled WGS sequence"/>
</dbReference>
<evidence type="ECO:0000313" key="4">
    <source>
        <dbReference type="EMBL" id="MFC4667491.1"/>
    </source>
</evidence>
<dbReference type="PANTHER" id="PTHR42659:SF9">
    <property type="entry name" value="XANTHINE DEHYDROGENASE FAD-BINDING SUBUNIT XDHB-RELATED"/>
    <property type="match status" value="1"/>
</dbReference>
<accession>A0ABV9KCY1</accession>
<dbReference type="InterPro" id="IPR051312">
    <property type="entry name" value="Diverse_Substr_Oxidored"/>
</dbReference>
<keyword evidence="5" id="KW-1185">Reference proteome</keyword>
<feature type="domain" description="FAD-binding PCMH-type" evidence="3">
    <location>
        <begin position="1"/>
        <end position="221"/>
    </location>
</feature>
<evidence type="ECO:0000256" key="2">
    <source>
        <dbReference type="ARBA" id="ARBA00022827"/>
    </source>
</evidence>
<comment type="caution">
    <text evidence="4">The sequence shown here is derived from an EMBL/GenBank/DDBJ whole genome shotgun (WGS) entry which is preliminary data.</text>
</comment>
<dbReference type="Pfam" id="PF03450">
    <property type="entry name" value="CO_deh_flav_C"/>
    <property type="match status" value="1"/>
</dbReference>
<dbReference type="InterPro" id="IPR016167">
    <property type="entry name" value="FAD-bd_PCMH_sub1"/>
</dbReference>
<dbReference type="InterPro" id="IPR036318">
    <property type="entry name" value="FAD-bd_PCMH-like_sf"/>
</dbReference>
<dbReference type="Gene3D" id="3.30.390.50">
    <property type="entry name" value="CO dehydrogenase flavoprotein, C-terminal domain"/>
    <property type="match status" value="1"/>
</dbReference>
<sequence length="351" mass="36832">MKPFDFVQPATIDQAFEVWTPGSDWLAGGTNLVDLMKTGARLPDKLIDITRLPGLSAIETLPDGATRIGALVRNADLADDLAFVRRFPMVAEALLSGASGQLRNVATVAGNLMQSTRCAWFQDPNAACNRRAAGTGCDAQGSAEDNLALLGWSEGCIATNPSDFCVPLVALDAVVEVRGRNGERDIPLAAFHRLPGDAPHRETALEPGDLILAVRLPASATAFAANARYLKVRDRTSFAFATASASAALTFDGPRIAEARLAVGAVAARPWRVAEAEALLNGQAPDPDLFDRAAAAALAGARPSARNAWKIDLARRTAVRALTLAAAGTPARLPAFPASVFGGPDREPAHV</sequence>
<dbReference type="PROSITE" id="PS51387">
    <property type="entry name" value="FAD_PCMH"/>
    <property type="match status" value="1"/>
</dbReference>
<protein>
    <submittedName>
        <fullName evidence="4">FAD binding domain-containing protein</fullName>
    </submittedName>
</protein>
<dbReference type="SUPFAM" id="SSF56176">
    <property type="entry name" value="FAD-binding/transporter-associated domain-like"/>
    <property type="match status" value="1"/>
</dbReference>
<dbReference type="EMBL" id="JBHSGI010000002">
    <property type="protein sequence ID" value="MFC4667491.1"/>
    <property type="molecule type" value="Genomic_DNA"/>
</dbReference>
<dbReference type="InterPro" id="IPR016166">
    <property type="entry name" value="FAD-bd_PCMH"/>
</dbReference>
<dbReference type="Pfam" id="PF00941">
    <property type="entry name" value="FAD_binding_5"/>
    <property type="match status" value="1"/>
</dbReference>
<evidence type="ECO:0000256" key="1">
    <source>
        <dbReference type="ARBA" id="ARBA00022630"/>
    </source>
</evidence>
<keyword evidence="2" id="KW-0274">FAD</keyword>
<organism evidence="4 5">
    <name type="scientific">Seohaeicola nanhaiensis</name>
    <dbReference type="NCBI Taxonomy" id="1387282"/>
    <lineage>
        <taxon>Bacteria</taxon>
        <taxon>Pseudomonadati</taxon>
        <taxon>Pseudomonadota</taxon>
        <taxon>Alphaproteobacteria</taxon>
        <taxon>Rhodobacterales</taxon>
        <taxon>Roseobacteraceae</taxon>
        <taxon>Seohaeicola</taxon>
    </lineage>
</organism>
<dbReference type="Gene3D" id="3.30.465.10">
    <property type="match status" value="2"/>
</dbReference>
<dbReference type="InterPro" id="IPR036683">
    <property type="entry name" value="CO_DH_flav_C_dom_sf"/>
</dbReference>
<proteinExistence type="predicted"/>
<gene>
    <name evidence="4" type="ORF">ACFO5X_02890</name>
</gene>
<dbReference type="InterPro" id="IPR005107">
    <property type="entry name" value="CO_DH_flav_C"/>
</dbReference>
<dbReference type="SMART" id="SM01092">
    <property type="entry name" value="CO_deh_flav_C"/>
    <property type="match status" value="1"/>
</dbReference>
<dbReference type="InterPro" id="IPR002346">
    <property type="entry name" value="Mopterin_DH_FAD-bd"/>
</dbReference>
<evidence type="ECO:0000313" key="5">
    <source>
        <dbReference type="Proteomes" id="UP001595973"/>
    </source>
</evidence>
<dbReference type="SUPFAM" id="SSF55447">
    <property type="entry name" value="CO dehydrogenase flavoprotein C-terminal domain-like"/>
    <property type="match status" value="1"/>
</dbReference>
<dbReference type="PANTHER" id="PTHR42659">
    <property type="entry name" value="XANTHINE DEHYDROGENASE SUBUNIT C-RELATED"/>
    <property type="match status" value="1"/>
</dbReference>
<dbReference type="RefSeq" id="WP_380715708.1">
    <property type="nucleotide sequence ID" value="NZ_JBHSGI010000002.1"/>
</dbReference>
<evidence type="ECO:0000259" key="3">
    <source>
        <dbReference type="PROSITE" id="PS51387"/>
    </source>
</evidence>
<dbReference type="InterPro" id="IPR016169">
    <property type="entry name" value="FAD-bd_PCMH_sub2"/>
</dbReference>
<name>A0ABV9KCY1_9RHOB</name>
<dbReference type="Gene3D" id="3.30.43.10">
    <property type="entry name" value="Uridine Diphospho-n-acetylenolpyruvylglucosamine Reductase, domain 2"/>
    <property type="match status" value="1"/>
</dbReference>
<keyword evidence="1" id="KW-0285">Flavoprotein</keyword>
<reference evidence="5" key="1">
    <citation type="journal article" date="2019" name="Int. J. Syst. Evol. Microbiol.">
        <title>The Global Catalogue of Microorganisms (GCM) 10K type strain sequencing project: providing services to taxonomists for standard genome sequencing and annotation.</title>
        <authorList>
            <consortium name="The Broad Institute Genomics Platform"/>
            <consortium name="The Broad Institute Genome Sequencing Center for Infectious Disease"/>
            <person name="Wu L."/>
            <person name="Ma J."/>
        </authorList>
    </citation>
    <scope>NUCLEOTIDE SEQUENCE [LARGE SCALE GENOMIC DNA]</scope>
    <source>
        <strain evidence="5">CGMCC 4.7283</strain>
    </source>
</reference>